<dbReference type="InterPro" id="IPR000192">
    <property type="entry name" value="Aminotrans_V_dom"/>
</dbReference>
<dbReference type="Proteomes" id="UP001360560">
    <property type="component" value="Unassembled WGS sequence"/>
</dbReference>
<reference evidence="7 8" key="1">
    <citation type="journal article" date="2023" name="Elife">
        <title>Identification of key yeast species and microbe-microbe interactions impacting larval growth of Drosophila in the wild.</title>
        <authorList>
            <person name="Mure A."/>
            <person name="Sugiura Y."/>
            <person name="Maeda R."/>
            <person name="Honda K."/>
            <person name="Sakurai N."/>
            <person name="Takahashi Y."/>
            <person name="Watada M."/>
            <person name="Katoh T."/>
            <person name="Gotoh A."/>
            <person name="Gotoh Y."/>
            <person name="Taniguchi I."/>
            <person name="Nakamura K."/>
            <person name="Hayashi T."/>
            <person name="Katayama T."/>
            <person name="Uemura T."/>
            <person name="Hattori Y."/>
        </authorList>
    </citation>
    <scope>NUCLEOTIDE SEQUENCE [LARGE SCALE GENOMIC DNA]</scope>
    <source>
        <strain evidence="7 8">SC-9</strain>
    </source>
</reference>
<dbReference type="PANTHER" id="PTHR14084">
    <property type="entry name" value="KYNURENINASE"/>
    <property type="match status" value="1"/>
</dbReference>
<comment type="cofactor">
    <cofactor evidence="4 5">
        <name>pyridoxal 5'-phosphate</name>
        <dbReference type="ChEBI" id="CHEBI:597326"/>
    </cofactor>
</comment>
<feature type="binding site" evidence="4">
    <location>
        <position position="291"/>
    </location>
    <ligand>
        <name>pyridoxal 5'-phosphate</name>
        <dbReference type="ChEBI" id="CHEBI:597326"/>
    </ligand>
</feature>
<protein>
    <recommendedName>
        <fullName evidence="4 5">Kynureninase</fullName>
        <ecNumber evidence="4 5">3.7.1.3</ecNumber>
    </recommendedName>
    <alternativeName>
        <fullName evidence="4">Biosynthesis of nicotinic acid protein 5</fullName>
    </alternativeName>
    <alternativeName>
        <fullName evidence="4">L-kynurenine hydrolase</fullName>
    </alternativeName>
</protein>
<feature type="binding site" evidence="4">
    <location>
        <position position="319"/>
    </location>
    <ligand>
        <name>pyridoxal 5'-phosphate</name>
        <dbReference type="ChEBI" id="CHEBI:597326"/>
    </ligand>
</feature>
<accession>A0AAV5QGC5</accession>
<sequence>MTSISQTAKELDAKYPTHRSEFNIPTFKSLGIKNSKFEPATESTYFCGNSLGLMPKQTRKYLNDELDNWSGKAVEAHFDHPKTCWMNIDFPVVPLLAPLVGGKETEVGVMSTLTSNLNTLLAVFYKPNGKRSKILFEKGAFPSDYYAFLNQIKLHEKDISGGMREFKPEDHLLQLEPEKNSYYLKTSDILKAIEQHHDEIALVCLPGIQYYSGQLFEIKLITNAAKKYGLTVGWDLAHVVGNVPLELHDWGVDFACWCSYKYLNSGPGGIGGYFIHEQYSTNTTLPRLAGWWGNNETERFQMKEVFNPINTALGFRQSNPSVIDVVALHSSLDVFKSVSPTGDMSESRSILREKSIELTKFLEKILTSSKYYLKPEDTFPNTEITKPLFTIITPNDPTQRGAQLSLLFFPLSQISEKNVMEMTFEKIRSSGIIGDERRPNVIRLAPAPLYNTFQEIVYIGEKLNEALDEIAKSW</sequence>
<dbReference type="SUPFAM" id="SSF53383">
    <property type="entry name" value="PLP-dependent transferases"/>
    <property type="match status" value="1"/>
</dbReference>
<dbReference type="InterPro" id="IPR010111">
    <property type="entry name" value="Kynureninase"/>
</dbReference>
<comment type="caution">
    <text evidence="7">The sequence shown here is derived from an EMBL/GenBank/DDBJ whole genome shotgun (WGS) entry which is preliminary data.</text>
</comment>
<dbReference type="InterPro" id="IPR015422">
    <property type="entry name" value="PyrdxlP-dep_Trfase_small"/>
</dbReference>
<comment type="subunit">
    <text evidence="4 5">Homodimer.</text>
</comment>
<dbReference type="EC" id="3.7.1.3" evidence="4 5"/>
<evidence type="ECO:0000256" key="1">
    <source>
        <dbReference type="ARBA" id="ARBA00022642"/>
    </source>
</evidence>
<dbReference type="InterPro" id="IPR015421">
    <property type="entry name" value="PyrdxlP-dep_Trfase_major"/>
</dbReference>
<feature type="binding site" evidence="4">
    <location>
        <position position="235"/>
    </location>
    <ligand>
        <name>pyridoxal 5'-phosphate</name>
        <dbReference type="ChEBI" id="CHEBI:597326"/>
    </ligand>
</feature>
<comment type="function">
    <text evidence="4 5">Catalyzes the cleavage of L-kynurenine (L-Kyn) and L-3-hydroxykynurenine (L-3OHKyn) into anthranilic acid (AA) and 3-hydroxyanthranilic acid (3-OHAA), respectively.</text>
</comment>
<dbReference type="NCBIfam" id="TIGR01814">
    <property type="entry name" value="kynureninase"/>
    <property type="match status" value="1"/>
</dbReference>
<feature type="binding site" evidence="4">
    <location>
        <position position="260"/>
    </location>
    <ligand>
        <name>pyridoxal 5'-phosphate</name>
        <dbReference type="ChEBI" id="CHEBI:597326"/>
    </ligand>
</feature>
<dbReference type="GO" id="GO:0019805">
    <property type="term" value="P:quinolinate biosynthetic process"/>
    <property type="evidence" value="ECO:0007669"/>
    <property type="project" value="UniProtKB-UniRule"/>
</dbReference>
<dbReference type="GO" id="GO:0019441">
    <property type="term" value="P:L-tryptophan catabolic process to kynurenine"/>
    <property type="evidence" value="ECO:0007669"/>
    <property type="project" value="TreeGrafter"/>
</dbReference>
<dbReference type="GO" id="GO:0034354">
    <property type="term" value="P:'de novo' NAD+ biosynthetic process from L-tryptophan"/>
    <property type="evidence" value="ECO:0007669"/>
    <property type="project" value="UniProtKB-UniRule"/>
</dbReference>
<feature type="binding site" evidence="4">
    <location>
        <begin position="141"/>
        <end position="144"/>
    </location>
    <ligand>
        <name>pyridoxal 5'-phosphate</name>
        <dbReference type="ChEBI" id="CHEBI:597326"/>
    </ligand>
</feature>
<dbReference type="Gene3D" id="3.40.640.10">
    <property type="entry name" value="Type I PLP-dependent aspartate aminotransferase-like (Major domain)"/>
    <property type="match status" value="1"/>
</dbReference>
<evidence type="ECO:0000256" key="3">
    <source>
        <dbReference type="ARBA" id="ARBA00022898"/>
    </source>
</evidence>
<dbReference type="FunFam" id="3.40.640.10:FF:000031">
    <property type="entry name" value="Kynureninase"/>
    <property type="match status" value="1"/>
</dbReference>
<dbReference type="PIRSF" id="PIRSF038800">
    <property type="entry name" value="KYNU"/>
    <property type="match status" value="1"/>
</dbReference>
<dbReference type="AlphaFoldDB" id="A0AAV5QGC5"/>
<comment type="pathway">
    <text evidence="4 5">Amino-acid degradation; L-kynurenine degradation; L-alanine and anthranilate from L-kynurenine: step 1/1.</text>
</comment>
<evidence type="ECO:0000256" key="4">
    <source>
        <dbReference type="HAMAP-Rule" id="MF_03017"/>
    </source>
</evidence>
<comment type="pathway">
    <text evidence="4 5">Cofactor biosynthesis; NAD(+) biosynthesis; quinolinate from L-kynurenine: step 2/3.</text>
</comment>
<comment type="catalytic activity">
    <reaction evidence="5">
        <text>3-hydroxy-L-kynurenine + H2O = 3-hydroxyanthranilate + L-alanine + H(+)</text>
        <dbReference type="Rhea" id="RHEA:25143"/>
        <dbReference type="ChEBI" id="CHEBI:15377"/>
        <dbReference type="ChEBI" id="CHEBI:15378"/>
        <dbReference type="ChEBI" id="CHEBI:36559"/>
        <dbReference type="ChEBI" id="CHEBI:57972"/>
        <dbReference type="ChEBI" id="CHEBI:58125"/>
        <dbReference type="EC" id="3.7.1.3"/>
    </reaction>
</comment>
<dbReference type="Pfam" id="PF22580">
    <property type="entry name" value="KYNU_C"/>
    <property type="match status" value="1"/>
</dbReference>
<comment type="catalytic activity">
    <reaction evidence="4 5">
        <text>L-kynurenine + H2O = anthranilate + L-alanine + H(+)</text>
        <dbReference type="Rhea" id="RHEA:16813"/>
        <dbReference type="ChEBI" id="CHEBI:15377"/>
        <dbReference type="ChEBI" id="CHEBI:15378"/>
        <dbReference type="ChEBI" id="CHEBI:16567"/>
        <dbReference type="ChEBI" id="CHEBI:57959"/>
        <dbReference type="ChEBI" id="CHEBI:57972"/>
        <dbReference type="EC" id="3.7.1.3"/>
    </reaction>
</comment>
<keyword evidence="4 5" id="KW-0963">Cytoplasm</keyword>
<evidence type="ECO:0000256" key="5">
    <source>
        <dbReference type="PIRNR" id="PIRNR038800"/>
    </source>
</evidence>
<dbReference type="GO" id="GO:0030170">
    <property type="term" value="F:pyridoxal phosphate binding"/>
    <property type="evidence" value="ECO:0007669"/>
    <property type="project" value="UniProtKB-UniRule"/>
</dbReference>
<dbReference type="GO" id="GO:0097053">
    <property type="term" value="P:L-kynurenine catabolic process"/>
    <property type="evidence" value="ECO:0007669"/>
    <property type="project" value="UniProtKB-UniRule"/>
</dbReference>
<keyword evidence="8" id="KW-1185">Reference proteome</keyword>
<keyword evidence="2 4" id="KW-0378">Hydrolase</keyword>
<feature type="modified residue" description="N6-(pyridoxal phosphate)lysine" evidence="4">
    <location>
        <position position="261"/>
    </location>
</feature>
<evidence type="ECO:0000313" key="8">
    <source>
        <dbReference type="Proteomes" id="UP001360560"/>
    </source>
</evidence>
<name>A0AAV5QGC5_9ASCO</name>
<feature type="binding site" evidence="4">
    <location>
        <position position="113"/>
    </location>
    <ligand>
        <name>pyridoxal 5'-phosphate</name>
        <dbReference type="ChEBI" id="CHEBI:597326"/>
    </ligand>
</feature>
<comment type="subcellular location">
    <subcellularLocation>
        <location evidence="4 5">Cytoplasm</location>
    </subcellularLocation>
</comment>
<dbReference type="GO" id="GO:0030429">
    <property type="term" value="F:kynureninase activity"/>
    <property type="evidence" value="ECO:0007669"/>
    <property type="project" value="UniProtKB-UniRule"/>
</dbReference>
<organism evidence="7 8">
    <name type="scientific">Saccharomycopsis crataegensis</name>
    <dbReference type="NCBI Taxonomy" id="43959"/>
    <lineage>
        <taxon>Eukaryota</taxon>
        <taxon>Fungi</taxon>
        <taxon>Dikarya</taxon>
        <taxon>Ascomycota</taxon>
        <taxon>Saccharomycotina</taxon>
        <taxon>Saccharomycetes</taxon>
        <taxon>Saccharomycopsidaceae</taxon>
        <taxon>Saccharomycopsis</taxon>
    </lineage>
</organism>
<feature type="domain" description="Aminotransferase class V" evidence="6">
    <location>
        <begin position="194"/>
        <end position="338"/>
    </location>
</feature>
<comment type="similarity">
    <text evidence="4 5">Belongs to the kynureninase family.</text>
</comment>
<dbReference type="HAMAP" id="MF_01970">
    <property type="entry name" value="Kynureninase"/>
    <property type="match status" value="1"/>
</dbReference>
<evidence type="ECO:0000259" key="6">
    <source>
        <dbReference type="Pfam" id="PF00266"/>
    </source>
</evidence>
<dbReference type="EMBL" id="BTFZ01000001">
    <property type="protein sequence ID" value="GMM33510.1"/>
    <property type="molecule type" value="Genomic_DNA"/>
</dbReference>
<evidence type="ECO:0000256" key="2">
    <source>
        <dbReference type="ARBA" id="ARBA00022801"/>
    </source>
</evidence>
<evidence type="ECO:0000313" key="7">
    <source>
        <dbReference type="EMBL" id="GMM33510.1"/>
    </source>
</evidence>
<dbReference type="GO" id="GO:0005737">
    <property type="term" value="C:cytoplasm"/>
    <property type="evidence" value="ECO:0007669"/>
    <property type="project" value="UniProtKB-SubCell"/>
</dbReference>
<keyword evidence="3 4" id="KW-0663">Pyridoxal phosphate</keyword>
<gene>
    <name evidence="4" type="primary">BNA5</name>
    <name evidence="7" type="ORF">DASC09_008350</name>
</gene>
<dbReference type="Pfam" id="PF00266">
    <property type="entry name" value="Aminotran_5"/>
    <property type="match status" value="1"/>
</dbReference>
<proteinExistence type="inferred from homology"/>
<feature type="binding site" evidence="4">
    <location>
        <position position="238"/>
    </location>
    <ligand>
        <name>pyridoxal 5'-phosphate</name>
        <dbReference type="ChEBI" id="CHEBI:597326"/>
    </ligand>
</feature>
<feature type="binding site" evidence="4">
    <location>
        <position position="114"/>
    </location>
    <ligand>
        <name>pyridoxal 5'-phosphate</name>
        <dbReference type="ChEBI" id="CHEBI:597326"/>
    </ligand>
</feature>
<comment type="caution">
    <text evidence="4">Lacks conserved residue(s) required for the propagation of feature annotation.</text>
</comment>
<dbReference type="Gene3D" id="3.90.1150.10">
    <property type="entry name" value="Aspartate Aminotransferase, domain 1"/>
    <property type="match status" value="1"/>
</dbReference>
<dbReference type="PANTHER" id="PTHR14084:SF0">
    <property type="entry name" value="KYNURENINASE"/>
    <property type="match status" value="1"/>
</dbReference>
<keyword evidence="1 4" id="KW-0662">Pyridine nucleotide biosynthesis</keyword>
<dbReference type="GO" id="GO:0043420">
    <property type="term" value="P:anthranilate metabolic process"/>
    <property type="evidence" value="ECO:0007669"/>
    <property type="project" value="UniProtKB-UniRule"/>
</dbReference>
<dbReference type="InterPro" id="IPR015424">
    <property type="entry name" value="PyrdxlP-dep_Trfase"/>
</dbReference>